<gene>
    <name evidence="1" type="ORF">Q5H92_20230</name>
</gene>
<dbReference type="RefSeq" id="WP_305013372.1">
    <property type="nucleotide sequence ID" value="NZ_JAUQSX010000012.1"/>
</dbReference>
<dbReference type="Proteomes" id="UP001167796">
    <property type="component" value="Unassembled WGS sequence"/>
</dbReference>
<comment type="caution">
    <text evidence="1">The sequence shown here is derived from an EMBL/GenBank/DDBJ whole genome shotgun (WGS) entry which is preliminary data.</text>
</comment>
<proteinExistence type="predicted"/>
<dbReference type="EMBL" id="JAUQSX010000012">
    <property type="protein sequence ID" value="MDO7848705.1"/>
    <property type="molecule type" value="Genomic_DNA"/>
</dbReference>
<evidence type="ECO:0000313" key="1">
    <source>
        <dbReference type="EMBL" id="MDO7848705.1"/>
    </source>
</evidence>
<organism evidence="1 2">
    <name type="scientific">Hymenobacter mellowenesis</name>
    <dbReference type="NCBI Taxonomy" id="3063995"/>
    <lineage>
        <taxon>Bacteria</taxon>
        <taxon>Pseudomonadati</taxon>
        <taxon>Bacteroidota</taxon>
        <taxon>Cytophagia</taxon>
        <taxon>Cytophagales</taxon>
        <taxon>Hymenobacteraceae</taxon>
        <taxon>Hymenobacter</taxon>
    </lineage>
</organism>
<keyword evidence="2" id="KW-1185">Reference proteome</keyword>
<protein>
    <submittedName>
        <fullName evidence="1">Uncharacterized protein</fullName>
    </submittedName>
</protein>
<name>A0ABT9AHW6_9BACT</name>
<evidence type="ECO:0000313" key="2">
    <source>
        <dbReference type="Proteomes" id="UP001167796"/>
    </source>
</evidence>
<sequence>MSNTPSPYAAIRHCDIYRAKDAQYYARLETAIGSEVLLNYGPFETAATALAWLQTNHAIGDNFFLDDSGRRSVPTDLQP</sequence>
<reference evidence="1" key="1">
    <citation type="submission" date="2023-07" db="EMBL/GenBank/DDBJ databases">
        <authorList>
            <person name="Kim M.K."/>
        </authorList>
    </citation>
    <scope>NUCLEOTIDE SEQUENCE</scope>
    <source>
        <strain evidence="1">M29</strain>
    </source>
</reference>
<accession>A0ABT9AHW6</accession>